<comment type="caution">
    <text evidence="3">The sequence shown here is derived from an EMBL/GenBank/DDBJ whole genome shotgun (WGS) entry which is preliminary data.</text>
</comment>
<keyword evidence="1" id="KW-0472">Membrane</keyword>
<reference evidence="3 4" key="1">
    <citation type="submission" date="2023-09" db="EMBL/GenBank/DDBJ databases">
        <authorList>
            <person name="Rey-Velasco X."/>
        </authorList>
    </citation>
    <scope>NUCLEOTIDE SEQUENCE [LARGE SCALE GENOMIC DNA]</scope>
    <source>
        <strain evidence="3 4">W335</strain>
    </source>
</reference>
<proteinExistence type="predicted"/>
<feature type="domain" description="YrhK" evidence="2">
    <location>
        <begin position="23"/>
        <end position="78"/>
    </location>
</feature>
<name>A0ABU3C1B7_9GAMM</name>
<keyword evidence="1" id="KW-1133">Transmembrane helix</keyword>
<gene>
    <name evidence="3" type="ORF">RM532_10330</name>
</gene>
<evidence type="ECO:0000313" key="3">
    <source>
        <dbReference type="EMBL" id="MDT0635352.1"/>
    </source>
</evidence>
<evidence type="ECO:0000256" key="1">
    <source>
        <dbReference type="SAM" id="Phobius"/>
    </source>
</evidence>
<organism evidence="3 4">
    <name type="scientific">Spectribacter hydrogenoxidans</name>
    <dbReference type="NCBI Taxonomy" id="3075608"/>
    <lineage>
        <taxon>Bacteria</taxon>
        <taxon>Pseudomonadati</taxon>
        <taxon>Pseudomonadota</taxon>
        <taxon>Gammaproteobacteria</taxon>
        <taxon>Salinisphaerales</taxon>
        <taxon>Salinisphaeraceae</taxon>
        <taxon>Spectribacter</taxon>
    </lineage>
</organism>
<dbReference type="Pfam" id="PF14145">
    <property type="entry name" value="YrhK"/>
    <property type="match status" value="1"/>
</dbReference>
<protein>
    <submittedName>
        <fullName evidence="3">YrhK family protein</fullName>
    </submittedName>
</protein>
<sequence length="91" mass="10857">MNNTARHSRFDTLADDVEYRVHQRFEWSHIVVLGLGNLLFLFGSWLFFYPVREDLAIWLFVIGSAFHLSGTILRVLNKQYVHRLKKQAIHW</sequence>
<keyword evidence="1" id="KW-0812">Transmembrane</keyword>
<accession>A0ABU3C1B7</accession>
<feature type="transmembrane region" description="Helical" evidence="1">
    <location>
        <begin position="55"/>
        <end position="76"/>
    </location>
</feature>
<keyword evidence="4" id="KW-1185">Reference proteome</keyword>
<evidence type="ECO:0000259" key="2">
    <source>
        <dbReference type="Pfam" id="PF14145"/>
    </source>
</evidence>
<dbReference type="EMBL" id="JAVRIB010000009">
    <property type="protein sequence ID" value="MDT0635352.1"/>
    <property type="molecule type" value="Genomic_DNA"/>
</dbReference>
<dbReference type="RefSeq" id="WP_311653247.1">
    <property type="nucleotide sequence ID" value="NZ_JAVRIB010000009.1"/>
</dbReference>
<dbReference type="InterPro" id="IPR025424">
    <property type="entry name" value="YrhK_domain"/>
</dbReference>
<dbReference type="Proteomes" id="UP001251857">
    <property type="component" value="Unassembled WGS sequence"/>
</dbReference>
<feature type="transmembrane region" description="Helical" evidence="1">
    <location>
        <begin position="30"/>
        <end position="49"/>
    </location>
</feature>
<evidence type="ECO:0000313" key="4">
    <source>
        <dbReference type="Proteomes" id="UP001251857"/>
    </source>
</evidence>